<dbReference type="Proteomes" id="UP000665020">
    <property type="component" value="Chromosome"/>
</dbReference>
<sequence>MEISTPLSTKDIAGLKAGDRVYISGTIFTARDAAHKRLVELIKKGEELPIPLKGQVIYYVGPAPARPGKVIGSAGPTTSYRMDPYTPVLLENGLKGMIGKGGRSTEVKEAISKYKGIYFAAVGGAAALIANSIKKAEIVAYPELGPEAIHRLEVKDLPVFVINDIYGNDLYEDGIKSYCK</sequence>
<accession>A0A8A7KJX3</accession>
<gene>
    <name evidence="4" type="ORF">GM661_09315</name>
</gene>
<keyword evidence="5" id="KW-1185">Reference proteome</keyword>
<comment type="similarity">
    <text evidence="1">Belongs to the class-I fumarase family.</text>
</comment>
<evidence type="ECO:0000256" key="2">
    <source>
        <dbReference type="ARBA" id="ARBA00023239"/>
    </source>
</evidence>
<dbReference type="SUPFAM" id="SSF117457">
    <property type="entry name" value="FumA C-terminal domain-like"/>
    <property type="match status" value="1"/>
</dbReference>
<dbReference type="PANTHER" id="PTHR43351">
    <property type="entry name" value="L(+)-TARTRATE DEHYDRATASE SUBUNIT BETA"/>
    <property type="match status" value="1"/>
</dbReference>
<dbReference type="InterPro" id="IPR004647">
    <property type="entry name" value="Fe-S_hydro-lyase_TtdB-typ_cat"/>
</dbReference>
<reference evidence="4" key="1">
    <citation type="submission" date="2019-12" db="EMBL/GenBank/DDBJ databases">
        <authorList>
            <person name="zhang j."/>
            <person name="sun C.M."/>
        </authorList>
    </citation>
    <scope>NUCLEOTIDE SEQUENCE</scope>
    <source>
        <strain evidence="4">NS-1</strain>
    </source>
</reference>
<evidence type="ECO:0000256" key="1">
    <source>
        <dbReference type="ARBA" id="ARBA00008876"/>
    </source>
</evidence>
<dbReference type="GO" id="GO:0016836">
    <property type="term" value="F:hydro-lyase activity"/>
    <property type="evidence" value="ECO:0007669"/>
    <property type="project" value="InterPro"/>
</dbReference>
<dbReference type="EMBL" id="CP046640">
    <property type="protein sequence ID" value="QTL98162.1"/>
    <property type="molecule type" value="Genomic_DNA"/>
</dbReference>
<dbReference type="NCBIfam" id="TIGR00723">
    <property type="entry name" value="ttdB_fumA_fumB"/>
    <property type="match status" value="1"/>
</dbReference>
<protein>
    <submittedName>
        <fullName evidence="4">Fe-S-containing hydro-lyase</fullName>
    </submittedName>
</protein>
<organism evidence="4 5">
    <name type="scientific">Iocasia fonsfrigidae</name>
    <dbReference type="NCBI Taxonomy" id="2682810"/>
    <lineage>
        <taxon>Bacteria</taxon>
        <taxon>Bacillati</taxon>
        <taxon>Bacillota</taxon>
        <taxon>Clostridia</taxon>
        <taxon>Halanaerobiales</taxon>
        <taxon>Halanaerobiaceae</taxon>
        <taxon>Iocasia</taxon>
    </lineage>
</organism>
<dbReference type="AlphaFoldDB" id="A0A8A7KJX3"/>
<dbReference type="KEGG" id="ifn:GM661_09315"/>
<dbReference type="RefSeq" id="WP_230869736.1">
    <property type="nucleotide sequence ID" value="NZ_CP046640.1"/>
</dbReference>
<dbReference type="NCBIfam" id="NF005310">
    <property type="entry name" value="PRK06842.1"/>
    <property type="match status" value="1"/>
</dbReference>
<evidence type="ECO:0000313" key="4">
    <source>
        <dbReference type="EMBL" id="QTL98162.1"/>
    </source>
</evidence>
<keyword evidence="2" id="KW-0456">Lyase</keyword>
<dbReference type="InterPro" id="IPR036660">
    <property type="entry name" value="Fe-S_hydroAse_TtdB_cat_sf"/>
</dbReference>
<feature type="domain" description="Fe-S hydro-lyase tartrate dehydratase beta-type catalytic" evidence="3">
    <location>
        <begin position="4"/>
        <end position="173"/>
    </location>
</feature>
<evidence type="ECO:0000259" key="3">
    <source>
        <dbReference type="Pfam" id="PF05683"/>
    </source>
</evidence>
<dbReference type="Gene3D" id="3.20.130.10">
    <property type="entry name" value="Fe-S hydro-lyase, tartrate dehydratase beta-type, catalytic domain"/>
    <property type="match status" value="1"/>
</dbReference>
<dbReference type="PANTHER" id="PTHR43351:SF2">
    <property type="entry name" value="L(+)-TARTRATE DEHYDRATASE SUBUNIT BETA-RELATED"/>
    <property type="match status" value="1"/>
</dbReference>
<name>A0A8A7KJX3_9FIRM</name>
<proteinExistence type="inferred from homology"/>
<dbReference type="Pfam" id="PF05683">
    <property type="entry name" value="Fumerase_C"/>
    <property type="match status" value="1"/>
</dbReference>
<evidence type="ECO:0000313" key="5">
    <source>
        <dbReference type="Proteomes" id="UP000665020"/>
    </source>
</evidence>